<keyword evidence="3" id="KW-0732">Signal</keyword>
<keyword evidence="5" id="KW-1185">Reference proteome</keyword>
<evidence type="ECO:0000313" key="5">
    <source>
        <dbReference type="Proteomes" id="UP000182840"/>
    </source>
</evidence>
<dbReference type="KEGG" id="meso:BSQ44_16640"/>
<organism evidence="4 5">
    <name type="scientific">Aquibium oceanicum</name>
    <dbReference type="NCBI Taxonomy" id="1670800"/>
    <lineage>
        <taxon>Bacteria</taxon>
        <taxon>Pseudomonadati</taxon>
        <taxon>Pseudomonadota</taxon>
        <taxon>Alphaproteobacteria</taxon>
        <taxon>Hyphomicrobiales</taxon>
        <taxon>Phyllobacteriaceae</taxon>
        <taxon>Aquibium</taxon>
    </lineage>
</organism>
<dbReference type="Pfam" id="PF00445">
    <property type="entry name" value="Ribonuclease_T2"/>
    <property type="match status" value="1"/>
</dbReference>
<protein>
    <submittedName>
        <fullName evidence="4">Ribonuclease</fullName>
    </submittedName>
</protein>
<dbReference type="PROSITE" id="PS00531">
    <property type="entry name" value="RNASE_T2_2"/>
    <property type="match status" value="1"/>
</dbReference>
<dbReference type="STRING" id="1670800.BSQ44_16640"/>
<evidence type="ECO:0000313" key="4">
    <source>
        <dbReference type="EMBL" id="APH72810.1"/>
    </source>
</evidence>
<evidence type="ECO:0000256" key="1">
    <source>
        <dbReference type="ARBA" id="ARBA00007469"/>
    </source>
</evidence>
<dbReference type="Proteomes" id="UP000182840">
    <property type="component" value="Chromosome"/>
</dbReference>
<reference evidence="5" key="1">
    <citation type="submission" date="2016-11" db="EMBL/GenBank/DDBJ databases">
        <title>Mesorhizobium oceanicum sp. nov., isolated from deep seawater in South China Sea.</title>
        <authorList>
            <person name="Fu G.-Y."/>
        </authorList>
    </citation>
    <scope>NUCLEOTIDE SEQUENCE [LARGE SCALE GENOMIC DNA]</scope>
    <source>
        <strain evidence="5">B7</strain>
    </source>
</reference>
<dbReference type="InterPro" id="IPR039378">
    <property type="entry name" value="RNase_T2_prok"/>
</dbReference>
<sequence>MRAFGLQALAALIVLLASSANAEVRLDGLFIAGRECAATQSIRNGANPGGVTTKAGQAYEMLAGNRQPPSHYLIRVPDAEPDRRWVAVSCGVHADKSPASAPPSPEEHARQPRRVEFLLAASWQPGFCETRPDTRECRTQTPDRFDASHFALHGLWPQPFSNIYCGVAANAEQDDRAGRWGDLPEVTLEAATRAELAKVMPGTASLLERHEWTKHGTCHGGTMEEYYADSLALMRSLNASAVRDLFAGKIGASLTSTQIRAAFDTAFGPGAGSRVRVSCVTDPSNGRRLIGEITIGLSGEIDDETNLSDLISTAAPTADPGCSGGIVDAAGLQ</sequence>
<dbReference type="InterPro" id="IPR036430">
    <property type="entry name" value="RNase_T2-like_sf"/>
</dbReference>
<gene>
    <name evidence="4" type="ORF">BSQ44_16640</name>
</gene>
<dbReference type="PANTHER" id="PTHR11240:SF22">
    <property type="entry name" value="RIBONUCLEASE T2"/>
    <property type="match status" value="1"/>
</dbReference>
<dbReference type="PROSITE" id="PS00530">
    <property type="entry name" value="RNASE_T2_1"/>
    <property type="match status" value="1"/>
</dbReference>
<feature type="chain" id="PRO_5012746965" evidence="3">
    <location>
        <begin position="23"/>
        <end position="333"/>
    </location>
</feature>
<dbReference type="PANTHER" id="PTHR11240">
    <property type="entry name" value="RIBONUCLEASE T2"/>
    <property type="match status" value="1"/>
</dbReference>
<proteinExistence type="inferred from homology"/>
<dbReference type="AlphaFoldDB" id="A0A1L3STV3"/>
<dbReference type="RefSeq" id="WP_072606162.1">
    <property type="nucleotide sequence ID" value="NZ_CP018171.1"/>
</dbReference>
<dbReference type="InterPro" id="IPR001568">
    <property type="entry name" value="RNase_T2-like"/>
</dbReference>
<dbReference type="SUPFAM" id="SSF55895">
    <property type="entry name" value="Ribonuclease Rh-like"/>
    <property type="match status" value="1"/>
</dbReference>
<dbReference type="CDD" id="cd01062">
    <property type="entry name" value="RNase_T2_prok"/>
    <property type="match status" value="1"/>
</dbReference>
<dbReference type="GO" id="GO:0006401">
    <property type="term" value="P:RNA catabolic process"/>
    <property type="evidence" value="ECO:0007669"/>
    <property type="project" value="UniProtKB-ARBA"/>
</dbReference>
<dbReference type="GO" id="GO:0003723">
    <property type="term" value="F:RNA binding"/>
    <property type="evidence" value="ECO:0007669"/>
    <property type="project" value="InterPro"/>
</dbReference>
<dbReference type="InterPro" id="IPR033130">
    <property type="entry name" value="RNase_T2_His_AS_2"/>
</dbReference>
<dbReference type="GO" id="GO:0033897">
    <property type="term" value="F:ribonuclease T2 activity"/>
    <property type="evidence" value="ECO:0007669"/>
    <property type="project" value="InterPro"/>
</dbReference>
<dbReference type="OrthoDB" id="4720638at2"/>
<dbReference type="InterPro" id="IPR018188">
    <property type="entry name" value="RNase_T2_His_AS_1"/>
</dbReference>
<name>A0A1L3STV3_9HYPH</name>
<accession>A0A1L3STV3</accession>
<dbReference type="Gene3D" id="3.90.730.10">
    <property type="entry name" value="Ribonuclease T2-like"/>
    <property type="match status" value="1"/>
</dbReference>
<dbReference type="EMBL" id="CP018171">
    <property type="protein sequence ID" value="APH72810.1"/>
    <property type="molecule type" value="Genomic_DNA"/>
</dbReference>
<comment type="similarity">
    <text evidence="1 2">Belongs to the RNase T2 family.</text>
</comment>
<evidence type="ECO:0000256" key="2">
    <source>
        <dbReference type="RuleBase" id="RU004328"/>
    </source>
</evidence>
<evidence type="ECO:0000256" key="3">
    <source>
        <dbReference type="SAM" id="SignalP"/>
    </source>
</evidence>
<feature type="signal peptide" evidence="3">
    <location>
        <begin position="1"/>
        <end position="22"/>
    </location>
</feature>